<feature type="chain" id="PRO_5016827640" evidence="1">
    <location>
        <begin position="20"/>
        <end position="92"/>
    </location>
</feature>
<dbReference type="Proteomes" id="UP000252706">
    <property type="component" value="Unassembled WGS sequence"/>
</dbReference>
<gene>
    <name evidence="2" type="ORF">DS909_05185</name>
</gene>
<protein>
    <submittedName>
        <fullName evidence="2">Uncharacterized protein</fullName>
    </submittedName>
</protein>
<keyword evidence="1" id="KW-0732">Signal</keyword>
<accession>A0A366X877</accession>
<feature type="signal peptide" evidence="1">
    <location>
        <begin position="1"/>
        <end position="19"/>
    </location>
</feature>
<dbReference type="AlphaFoldDB" id="A0A366X877"/>
<reference evidence="2 3" key="1">
    <citation type="submission" date="2018-07" db="EMBL/GenBank/DDBJ databases">
        <title>Modular assembly of carbohydrate-degrading microbial communities in the ocean.</title>
        <authorList>
            <person name="Enke T.N."/>
            <person name="Datta M.S."/>
            <person name="Schwartzman J.A."/>
            <person name="Cermak N."/>
            <person name="Schmitz D.A."/>
            <person name="Barrere J."/>
            <person name="Cordero O.X."/>
        </authorList>
    </citation>
    <scope>NUCLEOTIDE SEQUENCE [LARGE SCALE GENOMIC DNA]</scope>
    <source>
        <strain evidence="2 3">C3M10</strain>
    </source>
</reference>
<evidence type="ECO:0000256" key="1">
    <source>
        <dbReference type="SAM" id="SignalP"/>
    </source>
</evidence>
<name>A0A366X877_9RHOB</name>
<comment type="caution">
    <text evidence="2">The sequence shown here is derived from an EMBL/GenBank/DDBJ whole genome shotgun (WGS) entry which is preliminary data.</text>
</comment>
<dbReference type="EMBL" id="QOCE01000012">
    <property type="protein sequence ID" value="RBW60021.1"/>
    <property type="molecule type" value="Genomic_DNA"/>
</dbReference>
<evidence type="ECO:0000313" key="3">
    <source>
        <dbReference type="Proteomes" id="UP000252706"/>
    </source>
</evidence>
<proteinExistence type="predicted"/>
<organism evidence="2 3">
    <name type="scientific">Phaeobacter gallaeciensis</name>
    <dbReference type="NCBI Taxonomy" id="60890"/>
    <lineage>
        <taxon>Bacteria</taxon>
        <taxon>Pseudomonadati</taxon>
        <taxon>Pseudomonadota</taxon>
        <taxon>Alphaproteobacteria</taxon>
        <taxon>Rhodobacterales</taxon>
        <taxon>Roseobacteraceae</taxon>
        <taxon>Phaeobacter</taxon>
    </lineage>
</organism>
<sequence length="92" mass="9767">MLHRVFTLGVFLIATAAAAQQTAPQQPTRDQCICLSVCASKNQGTLQTNVGQGCPPIADELIYDNMATCNCQALGLAPKPPTQSKQKTSPNH</sequence>
<evidence type="ECO:0000313" key="2">
    <source>
        <dbReference type="EMBL" id="RBW60021.1"/>
    </source>
</evidence>